<feature type="transmembrane region" description="Helical" evidence="1">
    <location>
        <begin position="226"/>
        <end position="246"/>
    </location>
</feature>
<feature type="transmembrane region" description="Helical" evidence="1">
    <location>
        <begin position="168"/>
        <end position="189"/>
    </location>
</feature>
<keyword evidence="1" id="KW-1133">Transmembrane helix</keyword>
<organism evidence="2 3">
    <name type="scientific">Vagococcus fluvialis bH819</name>
    <dbReference type="NCBI Taxonomy" id="1255619"/>
    <lineage>
        <taxon>Bacteria</taxon>
        <taxon>Bacillati</taxon>
        <taxon>Bacillota</taxon>
        <taxon>Bacilli</taxon>
        <taxon>Lactobacillales</taxon>
        <taxon>Enterococcaceae</taxon>
        <taxon>Vagococcus</taxon>
    </lineage>
</organism>
<proteinExistence type="predicted"/>
<feature type="transmembrane region" description="Helical" evidence="1">
    <location>
        <begin position="94"/>
        <end position="114"/>
    </location>
</feature>
<evidence type="ECO:0000256" key="1">
    <source>
        <dbReference type="SAM" id="Phobius"/>
    </source>
</evidence>
<name>A0A1X6WL44_9ENTE</name>
<feature type="transmembrane region" description="Helical" evidence="1">
    <location>
        <begin position="56"/>
        <end position="74"/>
    </location>
</feature>
<protein>
    <submittedName>
        <fullName evidence="2">Uncharacterized protein</fullName>
    </submittedName>
</protein>
<keyword evidence="3" id="KW-1185">Reference proteome</keyword>
<keyword evidence="1" id="KW-0472">Membrane</keyword>
<keyword evidence="1" id="KW-0812">Transmembrane</keyword>
<reference evidence="3" key="1">
    <citation type="submission" date="2017-02" db="EMBL/GenBank/DDBJ databases">
        <authorList>
            <person name="Dridi B."/>
        </authorList>
    </citation>
    <scope>NUCLEOTIDE SEQUENCE [LARGE SCALE GENOMIC DNA]</scope>
    <source>
        <strain evidence="3">bH819</strain>
    </source>
</reference>
<accession>A0A1X6WL44</accession>
<sequence length="264" mass="30650">MKDEKKIELPNELEKKQSIAFILDQADVSPRTFLQFIRNFLSEINIKIIFGELKEVLLVIFTTLICVLVLGIQVTHDQMLKTNLVIGELQQSTAFFTFLLSPLVYALFHYLSLWKEYQLKTFELKMTYRISLKELLIIRLLLFSMVALIVSVTFSCLFWLALEKNISLIRLISISSASLFIFASVQLVLDQKISLKKSYIISPIFWLIIGFILFELSNFVGDILMWLPNFLVIIISLVAITSYLYLLRQEFLKQREGGKVYVRA</sequence>
<dbReference type="EMBL" id="FWFD01000007">
    <property type="protein sequence ID" value="SLM84980.1"/>
    <property type="molecule type" value="Genomic_DNA"/>
</dbReference>
<dbReference type="RefSeq" id="WP_086950623.1">
    <property type="nucleotide sequence ID" value="NZ_FWFD01000007.1"/>
</dbReference>
<evidence type="ECO:0000313" key="2">
    <source>
        <dbReference type="EMBL" id="SLM84980.1"/>
    </source>
</evidence>
<dbReference type="AlphaFoldDB" id="A0A1X6WL44"/>
<evidence type="ECO:0000313" key="3">
    <source>
        <dbReference type="Proteomes" id="UP000195918"/>
    </source>
</evidence>
<gene>
    <name evidence="2" type="ORF">FM121_02715</name>
</gene>
<feature type="transmembrane region" description="Helical" evidence="1">
    <location>
        <begin position="135"/>
        <end position="162"/>
    </location>
</feature>
<feature type="transmembrane region" description="Helical" evidence="1">
    <location>
        <begin position="201"/>
        <end position="220"/>
    </location>
</feature>
<dbReference type="Proteomes" id="UP000195918">
    <property type="component" value="Unassembled WGS sequence"/>
</dbReference>
<dbReference type="OrthoDB" id="2942080at2"/>